<dbReference type="GO" id="GO:0042953">
    <property type="term" value="P:lipoprotein transport"/>
    <property type="evidence" value="ECO:0007669"/>
    <property type="project" value="InterPro"/>
</dbReference>
<name>A1K578_AZOSB</name>
<comment type="function">
    <text evidence="10">Participates in the translocation of lipoproteins from the inner membrane to the outer membrane. Only forms a complex with a lipoprotein if the residue after the N-terminal Cys is not an aspartate (The Asp acts as a targeting signal to indicate that the lipoprotein should stay in the inner membrane).</text>
</comment>
<dbReference type="InterPro" id="IPR004564">
    <property type="entry name" value="OM_lipoprot_carrier_LolA-like"/>
</dbReference>
<dbReference type="NCBIfam" id="TIGR00547">
    <property type="entry name" value="lolA"/>
    <property type="match status" value="1"/>
</dbReference>
<evidence type="ECO:0000256" key="2">
    <source>
        <dbReference type="ARBA" id="ARBA00007615"/>
    </source>
</evidence>
<dbReference type="GO" id="GO:0042597">
    <property type="term" value="C:periplasmic space"/>
    <property type="evidence" value="ECO:0007669"/>
    <property type="project" value="UniProtKB-SubCell"/>
</dbReference>
<evidence type="ECO:0000256" key="4">
    <source>
        <dbReference type="ARBA" id="ARBA00014035"/>
    </source>
</evidence>
<proteinExistence type="inferred from homology"/>
<evidence type="ECO:0000256" key="9">
    <source>
        <dbReference type="ARBA" id="ARBA00023186"/>
    </source>
</evidence>
<evidence type="ECO:0000256" key="5">
    <source>
        <dbReference type="ARBA" id="ARBA00022448"/>
    </source>
</evidence>
<evidence type="ECO:0000256" key="3">
    <source>
        <dbReference type="ARBA" id="ARBA00011245"/>
    </source>
</evidence>
<dbReference type="SUPFAM" id="SSF89392">
    <property type="entry name" value="Prokaryotic lipoproteins and lipoprotein localization factors"/>
    <property type="match status" value="1"/>
</dbReference>
<dbReference type="InterPro" id="IPR018323">
    <property type="entry name" value="OM_lipoprot_carrier_LolA_Pbac"/>
</dbReference>
<keyword evidence="7 10" id="KW-0574">Periplasm</keyword>
<feature type="signal peptide" evidence="10">
    <location>
        <begin position="1"/>
        <end position="30"/>
    </location>
</feature>
<dbReference type="PANTHER" id="PTHR35869">
    <property type="entry name" value="OUTER-MEMBRANE LIPOPROTEIN CARRIER PROTEIN"/>
    <property type="match status" value="1"/>
</dbReference>
<keyword evidence="8 10" id="KW-0653">Protein transport</keyword>
<dbReference type="STRING" id="62928.azo1366"/>
<dbReference type="RefSeq" id="WP_011765099.1">
    <property type="nucleotide sequence ID" value="NC_008702.1"/>
</dbReference>
<sequence precursor="true">MKRVLGMNAGHWGALVVCAALVFGTRCAVAADGVDQLRQFVTATRSAEGSFEQVVTAKSGRKPQQSEGSFAFSRPGKFRWQYELPYQQLLVGDGEKLWSWDKDLNQVAVKRLGDALGATPAAILFGGSDLEQNFELSDGGSAEGLAWVEARPRKPESGFENLRLGLYAGQLRRMEMRDSFGQATVIVFTRLVANPALDPARFRFVPPAGADVIGDDVAPARAPRR</sequence>
<dbReference type="HAMAP" id="MF_00240">
    <property type="entry name" value="LolA"/>
    <property type="match status" value="1"/>
</dbReference>
<feature type="chain" id="PRO_5009006539" description="Outer-membrane lipoprotein carrier protein" evidence="10">
    <location>
        <begin position="31"/>
        <end position="225"/>
    </location>
</feature>
<dbReference type="eggNOG" id="COG2834">
    <property type="taxonomic scope" value="Bacteria"/>
</dbReference>
<protein>
    <recommendedName>
        <fullName evidence="4 10">Outer-membrane lipoprotein carrier protein</fullName>
    </recommendedName>
</protein>
<accession>A1K578</accession>
<dbReference type="InterPro" id="IPR029046">
    <property type="entry name" value="LolA/LolB/LppX"/>
</dbReference>
<dbReference type="GO" id="GO:0044874">
    <property type="term" value="P:lipoprotein localization to outer membrane"/>
    <property type="evidence" value="ECO:0007669"/>
    <property type="project" value="UniProtKB-UniRule"/>
</dbReference>
<evidence type="ECO:0000313" key="11">
    <source>
        <dbReference type="EMBL" id="CAL93983.1"/>
    </source>
</evidence>
<dbReference type="Pfam" id="PF03548">
    <property type="entry name" value="LolA"/>
    <property type="match status" value="1"/>
</dbReference>
<dbReference type="Proteomes" id="UP000002588">
    <property type="component" value="Chromosome"/>
</dbReference>
<keyword evidence="6 10" id="KW-0732">Signal</keyword>
<comment type="subcellular location">
    <subcellularLocation>
        <location evidence="1 10">Periplasm</location>
    </subcellularLocation>
</comment>
<gene>
    <name evidence="10 11" type="primary">lolA</name>
    <name evidence="11" type="ordered locus">azo1366</name>
</gene>
<evidence type="ECO:0000256" key="6">
    <source>
        <dbReference type="ARBA" id="ARBA00022729"/>
    </source>
</evidence>
<evidence type="ECO:0000313" key="12">
    <source>
        <dbReference type="Proteomes" id="UP000002588"/>
    </source>
</evidence>
<comment type="subunit">
    <text evidence="3 10">Monomer.</text>
</comment>
<reference evidence="11 12" key="1">
    <citation type="journal article" date="2006" name="Nat. Biotechnol.">
        <title>Complete genome of the mutualistic, N2-fixing grass endophyte Azoarcus sp. strain BH72.</title>
        <authorList>
            <person name="Krause A."/>
            <person name="Ramakumar A."/>
            <person name="Bartels D."/>
            <person name="Battistoni F."/>
            <person name="Bekel T."/>
            <person name="Boch J."/>
            <person name="Boehm M."/>
            <person name="Friedrich F."/>
            <person name="Hurek T."/>
            <person name="Krause L."/>
            <person name="Linke B."/>
            <person name="McHardy A.C."/>
            <person name="Sarkar A."/>
            <person name="Schneiker S."/>
            <person name="Syed A.A."/>
            <person name="Thauer R."/>
            <person name="Vorhoelter F.-J."/>
            <person name="Weidner S."/>
            <person name="Puehler A."/>
            <person name="Reinhold-Hurek B."/>
            <person name="Kaiser O."/>
            <person name="Goesmann A."/>
        </authorList>
    </citation>
    <scope>NUCLEOTIDE SEQUENCE [LARGE SCALE GENOMIC DNA]</scope>
    <source>
        <strain evidence="11 12">BH72</strain>
    </source>
</reference>
<dbReference type="HOGENOM" id="CLU_087560_0_1_4"/>
<dbReference type="EMBL" id="AM406670">
    <property type="protein sequence ID" value="CAL93983.1"/>
    <property type="molecule type" value="Genomic_DNA"/>
</dbReference>
<organism evidence="11 12">
    <name type="scientific">Azoarcus sp. (strain BH72)</name>
    <dbReference type="NCBI Taxonomy" id="418699"/>
    <lineage>
        <taxon>Bacteria</taxon>
        <taxon>Pseudomonadati</taxon>
        <taxon>Pseudomonadota</taxon>
        <taxon>Betaproteobacteria</taxon>
        <taxon>Rhodocyclales</taxon>
        <taxon>Zoogloeaceae</taxon>
        <taxon>Azoarcus</taxon>
    </lineage>
</organism>
<dbReference type="PANTHER" id="PTHR35869:SF1">
    <property type="entry name" value="OUTER-MEMBRANE LIPOPROTEIN CARRIER PROTEIN"/>
    <property type="match status" value="1"/>
</dbReference>
<dbReference type="Gene3D" id="2.50.20.10">
    <property type="entry name" value="Lipoprotein localisation LolA/LolB/LppX"/>
    <property type="match status" value="1"/>
</dbReference>
<dbReference type="AlphaFoldDB" id="A1K578"/>
<evidence type="ECO:0000256" key="7">
    <source>
        <dbReference type="ARBA" id="ARBA00022764"/>
    </source>
</evidence>
<evidence type="ECO:0000256" key="1">
    <source>
        <dbReference type="ARBA" id="ARBA00004418"/>
    </source>
</evidence>
<dbReference type="CDD" id="cd16325">
    <property type="entry name" value="LolA"/>
    <property type="match status" value="1"/>
</dbReference>
<keyword evidence="5 10" id="KW-0813">Transport</keyword>
<evidence type="ECO:0000256" key="10">
    <source>
        <dbReference type="HAMAP-Rule" id="MF_00240"/>
    </source>
</evidence>
<comment type="similarity">
    <text evidence="2 10">Belongs to the LolA family.</text>
</comment>
<keyword evidence="12" id="KW-1185">Reference proteome</keyword>
<dbReference type="KEGG" id="azo:azo1366"/>
<keyword evidence="9 10" id="KW-0143">Chaperone</keyword>
<evidence type="ECO:0000256" key="8">
    <source>
        <dbReference type="ARBA" id="ARBA00022927"/>
    </source>
</evidence>
<keyword evidence="11" id="KW-0449">Lipoprotein</keyword>